<keyword evidence="3" id="KW-0732">Signal</keyword>
<dbReference type="InterPro" id="IPR051909">
    <property type="entry name" value="MFP_Cation_Efflux"/>
</dbReference>
<comment type="caution">
    <text evidence="7">The sequence shown here is derived from an EMBL/GenBank/DDBJ whole genome shotgun (WGS) entry which is preliminary data.</text>
</comment>
<evidence type="ECO:0000313" key="8">
    <source>
        <dbReference type="Proteomes" id="UP001556220"/>
    </source>
</evidence>
<feature type="chain" id="PRO_5045100262" evidence="3">
    <location>
        <begin position="29"/>
        <end position="388"/>
    </location>
</feature>
<dbReference type="InterPro" id="IPR058627">
    <property type="entry name" value="MdtA-like_C"/>
</dbReference>
<dbReference type="InterPro" id="IPR058647">
    <property type="entry name" value="BSH_CzcB-like"/>
</dbReference>
<dbReference type="Proteomes" id="UP001556220">
    <property type="component" value="Unassembled WGS sequence"/>
</dbReference>
<sequence>MNKPAPPFPASMRHGAALAVLLATVALGACSSDTGAPESAATTPHNVTLTQAQQQSIQLYTVEPSSYQTVTDTTGVVDYDQNRSTAVLAPFSGPVTKVLVSLGESVKQGQPLATVVSPDFAAAVDGYRKALAAARAAAQVAANDKDLYAHHAISQRENAQAQSDAIGAASDSNAARQALLSLPVDPQVVKAIEQGRPVANVQGVIRAPVAGTVVQRSITPGQLLQAGSTACFTVADLSQVWVLAQVFDSDLATVQIGDSAVVETGAGTKTLPGKVTNVSPEVDPDTRSVTARVVVDNSGDLLKKQMYVRVRISSAKSERGLLVPVAAVLRDDENLPFVYVQEADGSYAQRPVTLGVRTGDRYLIASGLQAGDKVVTEGGIFVRFIQTQ</sequence>
<feature type="signal peptide" evidence="3">
    <location>
        <begin position="1"/>
        <end position="28"/>
    </location>
</feature>
<evidence type="ECO:0000256" key="2">
    <source>
        <dbReference type="ARBA" id="ARBA00022448"/>
    </source>
</evidence>
<feature type="domain" description="CusB-like beta-barrel" evidence="4">
    <location>
        <begin position="239"/>
        <end position="315"/>
    </location>
</feature>
<dbReference type="Pfam" id="PF25967">
    <property type="entry name" value="RND-MFP_C"/>
    <property type="match status" value="1"/>
</dbReference>
<dbReference type="PANTHER" id="PTHR30097:SF16">
    <property type="entry name" value="CATION EFFLUX SYSTEM (CZCB-LIKE)"/>
    <property type="match status" value="1"/>
</dbReference>
<reference evidence="7 8" key="1">
    <citation type="submission" date="2024-06" db="EMBL/GenBank/DDBJ databases">
        <authorList>
            <person name="Woo H."/>
        </authorList>
    </citation>
    <scope>NUCLEOTIDE SEQUENCE [LARGE SCALE GENOMIC DNA]</scope>
    <source>
        <strain evidence="7 8">Si-c</strain>
    </source>
</reference>
<evidence type="ECO:0000259" key="5">
    <source>
        <dbReference type="Pfam" id="PF25967"/>
    </source>
</evidence>
<dbReference type="PANTHER" id="PTHR30097">
    <property type="entry name" value="CATION EFFLUX SYSTEM PROTEIN CUSB"/>
    <property type="match status" value="1"/>
</dbReference>
<gene>
    <name evidence="7" type="ORF">ABQJ54_01545</name>
</gene>
<dbReference type="InterPro" id="IPR058792">
    <property type="entry name" value="Beta-barrel_RND_2"/>
</dbReference>
<dbReference type="Gene3D" id="2.40.30.170">
    <property type="match status" value="1"/>
</dbReference>
<dbReference type="NCBIfam" id="TIGR01730">
    <property type="entry name" value="RND_mfp"/>
    <property type="match status" value="1"/>
</dbReference>
<accession>A0ABV3Q9C5</accession>
<proteinExistence type="inferred from homology"/>
<dbReference type="InterPro" id="IPR006143">
    <property type="entry name" value="RND_pump_MFP"/>
</dbReference>
<dbReference type="Pfam" id="PF25954">
    <property type="entry name" value="Beta-barrel_RND_2"/>
    <property type="match status" value="1"/>
</dbReference>
<dbReference type="SUPFAM" id="SSF111369">
    <property type="entry name" value="HlyD-like secretion proteins"/>
    <property type="match status" value="1"/>
</dbReference>
<evidence type="ECO:0000256" key="1">
    <source>
        <dbReference type="ARBA" id="ARBA00009477"/>
    </source>
</evidence>
<keyword evidence="2" id="KW-0813">Transport</keyword>
<keyword evidence="8" id="KW-1185">Reference proteome</keyword>
<dbReference type="Pfam" id="PF25973">
    <property type="entry name" value="BSH_CzcB"/>
    <property type="match status" value="1"/>
</dbReference>
<feature type="domain" description="Multidrug resistance protein MdtA-like C-terminal permuted SH3" evidence="5">
    <location>
        <begin position="321"/>
        <end position="378"/>
    </location>
</feature>
<evidence type="ECO:0000259" key="6">
    <source>
        <dbReference type="Pfam" id="PF25973"/>
    </source>
</evidence>
<evidence type="ECO:0000256" key="3">
    <source>
        <dbReference type="SAM" id="SignalP"/>
    </source>
</evidence>
<evidence type="ECO:0000259" key="4">
    <source>
        <dbReference type="Pfam" id="PF25954"/>
    </source>
</evidence>
<feature type="domain" description="CzcB-like barrel-sandwich hybrid" evidence="6">
    <location>
        <begin position="84"/>
        <end position="236"/>
    </location>
</feature>
<comment type="similarity">
    <text evidence="1">Belongs to the membrane fusion protein (MFP) (TC 8.A.1) family.</text>
</comment>
<evidence type="ECO:0000313" key="7">
    <source>
        <dbReference type="EMBL" id="MEW9570428.1"/>
    </source>
</evidence>
<organism evidence="7 8">
    <name type="scientific">Rhodanobacter lycopersici</name>
    <dbReference type="NCBI Taxonomy" id="3162487"/>
    <lineage>
        <taxon>Bacteria</taxon>
        <taxon>Pseudomonadati</taxon>
        <taxon>Pseudomonadota</taxon>
        <taxon>Gammaproteobacteria</taxon>
        <taxon>Lysobacterales</taxon>
        <taxon>Rhodanobacteraceae</taxon>
        <taxon>Rhodanobacter</taxon>
    </lineage>
</organism>
<dbReference type="EMBL" id="JBFOHK010000001">
    <property type="protein sequence ID" value="MEW9570428.1"/>
    <property type="molecule type" value="Genomic_DNA"/>
</dbReference>
<dbReference type="PROSITE" id="PS51257">
    <property type="entry name" value="PROKAR_LIPOPROTEIN"/>
    <property type="match status" value="1"/>
</dbReference>
<dbReference type="Gene3D" id="2.40.50.100">
    <property type="match status" value="1"/>
</dbReference>
<protein>
    <submittedName>
        <fullName evidence="7">Efflux RND transporter periplasmic adaptor subunit</fullName>
    </submittedName>
</protein>
<name>A0ABV3Q9C5_9GAMM</name>
<dbReference type="Gene3D" id="2.40.420.20">
    <property type="match status" value="1"/>
</dbReference>
<dbReference type="RefSeq" id="WP_367852523.1">
    <property type="nucleotide sequence ID" value="NZ_JBFOHK010000001.1"/>
</dbReference>